<dbReference type="InterPro" id="IPR020051">
    <property type="entry name" value="SagB-type_dehydrogenase"/>
</dbReference>
<dbReference type="Gene3D" id="3.40.109.10">
    <property type="entry name" value="NADH Oxidase"/>
    <property type="match status" value="2"/>
</dbReference>
<reference evidence="2" key="3">
    <citation type="submission" date="2020-02" db="EMBL/GenBank/DDBJ databases">
        <authorList>
            <person name="Sarangi A.N."/>
            <person name="Ghosh S."/>
            <person name="Mukherjee M."/>
            <person name="Tripathy S."/>
        </authorList>
    </citation>
    <scope>NUCLEOTIDE SEQUENCE</scope>
    <source>
        <strain evidence="2">BDU141951</strain>
    </source>
</reference>
<dbReference type="PANTHER" id="PTHR42741:SF3">
    <property type="entry name" value="NITROREDUCTASE FAMILY PROTEIN"/>
    <property type="match status" value="1"/>
</dbReference>
<reference evidence="2" key="1">
    <citation type="submission" date="2014-11" db="EMBL/GenBank/DDBJ databases">
        <authorList>
            <person name="Malar M.C."/>
            <person name="Sen D."/>
            <person name="Tripathy S."/>
        </authorList>
    </citation>
    <scope>NUCLEOTIDE SEQUENCE</scope>
    <source>
        <strain evidence="2">BDU141951</strain>
    </source>
</reference>
<organism evidence="2">
    <name type="scientific">Lyngbya confervoides BDU141951</name>
    <dbReference type="NCBI Taxonomy" id="1574623"/>
    <lineage>
        <taxon>Bacteria</taxon>
        <taxon>Bacillati</taxon>
        <taxon>Cyanobacteriota</taxon>
        <taxon>Cyanophyceae</taxon>
        <taxon>Oscillatoriophycideae</taxon>
        <taxon>Oscillatoriales</taxon>
        <taxon>Microcoleaceae</taxon>
        <taxon>Lyngbya</taxon>
    </lineage>
</organism>
<accession>A0A0C1Y9T5</accession>
<dbReference type="EMBL" id="JTHE02000003">
    <property type="protein sequence ID" value="NEV69391.1"/>
    <property type="molecule type" value="Genomic_DNA"/>
</dbReference>
<reference evidence="2" key="2">
    <citation type="journal article" date="2015" name="Genome Announc.">
        <title>Draft Genome Sequence of Filamentous Marine Cyanobacterium Lyngbya confervoides Strain BDU141951.</title>
        <authorList>
            <person name="Chandrababunaidu M.M."/>
            <person name="Sen D."/>
            <person name="Tripathy S."/>
        </authorList>
    </citation>
    <scope>NUCLEOTIDE SEQUENCE</scope>
    <source>
        <strain evidence="2">BDU141951</strain>
    </source>
</reference>
<dbReference type="PANTHER" id="PTHR42741">
    <property type="entry name" value="NITROREDUCTASE FAMILY PROTEIN"/>
    <property type="match status" value="1"/>
</dbReference>
<dbReference type="GO" id="GO:0016491">
    <property type="term" value="F:oxidoreductase activity"/>
    <property type="evidence" value="ECO:0007669"/>
    <property type="project" value="InterPro"/>
</dbReference>
<feature type="domain" description="Nitroreductase" evidence="1">
    <location>
        <begin position="96"/>
        <end position="232"/>
    </location>
</feature>
<dbReference type="SUPFAM" id="SSF55469">
    <property type="entry name" value="FMN-dependent nitroreductase-like"/>
    <property type="match status" value="2"/>
</dbReference>
<feature type="domain" description="Nitroreductase" evidence="1">
    <location>
        <begin position="338"/>
        <end position="515"/>
    </location>
</feature>
<evidence type="ECO:0000259" key="1">
    <source>
        <dbReference type="Pfam" id="PF00881"/>
    </source>
</evidence>
<protein>
    <submittedName>
        <fullName evidence="2">SagB/ThcOx family dehydrogenase</fullName>
    </submittedName>
</protein>
<dbReference type="InterPro" id="IPR029479">
    <property type="entry name" value="Nitroreductase"/>
</dbReference>
<dbReference type="AlphaFoldDB" id="A0A0C1Y9T5"/>
<sequence>MSSLSSIAEYFHDRTKYSPDSIARAGRAMQGPQPEPFKTYRLGTEIDLKPYLEESKVNPEATADERAWARLSHFLINVYGLTAQIQTMTGQMFYLRSAPSAGGLYPTEVYLVSRGNQLLPAGLYNYQARTHALWRFWDDHIWQSLQSACFWHPALETTQVAVILTSVFYRSAWRYQDRAYRRICLDAGHVLGNLELAGALVDYRPHLIGGYLDSAINQMLYLDPETEGAIAVAALADMLQVEQNLPHLTTTQPSPLQAQVPQLAEGELLPFMHQATSIQQDDDFRWHSRRPSVADQVGPASTAIPDDKYNFPFCLKVTTTTPPIDWDTSLQGLEKTLLRRRSTREFSGTNLTLEELNAVLDFVYQPYHYIEQGLDGDPDYCDLSLIQTFVAVSGVDGLDTGCYYYAPLTQELRQIRFKNFRPELQYLCLGQNLGHDAGAVVFHTADLKAAIARHGERGYRYLHLDAGHLGQRLNVAAVRLGLGVSGIGGFFDDQVNEVLGIPADEAVLYITTLGRPAAATIS</sequence>
<comment type="caution">
    <text evidence="2">The sequence shown here is derived from an EMBL/GenBank/DDBJ whole genome shotgun (WGS) entry which is preliminary data.</text>
</comment>
<proteinExistence type="predicted"/>
<dbReference type="CDD" id="cd02142">
    <property type="entry name" value="McbC_SagB-like_oxidoreductase"/>
    <property type="match status" value="2"/>
</dbReference>
<dbReference type="Pfam" id="PF00881">
    <property type="entry name" value="Nitroreductase"/>
    <property type="match status" value="2"/>
</dbReference>
<dbReference type="NCBIfam" id="TIGR03605">
    <property type="entry name" value="antibiot_sagB"/>
    <property type="match status" value="2"/>
</dbReference>
<evidence type="ECO:0000313" key="2">
    <source>
        <dbReference type="EMBL" id="NEV69391.1"/>
    </source>
</evidence>
<dbReference type="InterPro" id="IPR000415">
    <property type="entry name" value="Nitroreductase-like"/>
</dbReference>
<name>A0A0C1Y9T5_9CYAN</name>
<gene>
    <name evidence="2" type="ORF">QQ91_020040</name>
</gene>